<evidence type="ECO:0000256" key="1">
    <source>
        <dbReference type="SAM" id="Phobius"/>
    </source>
</evidence>
<accession>A0A1E3ACG6</accession>
<proteinExistence type="predicted"/>
<keyword evidence="1" id="KW-0472">Membrane</keyword>
<organism evidence="2 3">
    <name type="scientific">Eisenbergiella tayi</name>
    <dbReference type="NCBI Taxonomy" id="1432052"/>
    <lineage>
        <taxon>Bacteria</taxon>
        <taxon>Bacillati</taxon>
        <taxon>Bacillota</taxon>
        <taxon>Clostridia</taxon>
        <taxon>Lachnospirales</taxon>
        <taxon>Lachnospiraceae</taxon>
        <taxon>Eisenbergiella</taxon>
    </lineage>
</organism>
<dbReference type="Proteomes" id="UP000094067">
    <property type="component" value="Unassembled WGS sequence"/>
</dbReference>
<gene>
    <name evidence="2" type="ORF">BEI61_02343</name>
</gene>
<protein>
    <submittedName>
        <fullName evidence="2">Uncharacterized protein</fullName>
    </submittedName>
</protein>
<evidence type="ECO:0000313" key="3">
    <source>
        <dbReference type="Proteomes" id="UP000094067"/>
    </source>
</evidence>
<keyword evidence="1" id="KW-0812">Transmembrane</keyword>
<dbReference type="EMBL" id="MCGH01000002">
    <property type="protein sequence ID" value="ODM06453.1"/>
    <property type="molecule type" value="Genomic_DNA"/>
</dbReference>
<dbReference type="AlphaFoldDB" id="A0A1E3ACG6"/>
<feature type="transmembrane region" description="Helical" evidence="1">
    <location>
        <begin position="186"/>
        <end position="207"/>
    </location>
</feature>
<reference evidence="2 3" key="1">
    <citation type="submission" date="2016-07" db="EMBL/GenBank/DDBJ databases">
        <title>Characterization of isolates of Eisenbergiella tayi derived from blood cultures, using whole genome sequencing.</title>
        <authorList>
            <person name="Burdz T."/>
            <person name="Wiebe D."/>
            <person name="Huynh C."/>
            <person name="Bernard K."/>
        </authorList>
    </citation>
    <scope>NUCLEOTIDE SEQUENCE [LARGE SCALE GENOMIC DNA]</scope>
    <source>
        <strain evidence="2 3">NML 110608</strain>
    </source>
</reference>
<feature type="transmembrane region" description="Helical" evidence="1">
    <location>
        <begin position="154"/>
        <end position="174"/>
    </location>
</feature>
<keyword evidence="1" id="KW-1133">Transmembrane helix</keyword>
<dbReference type="PATRIC" id="fig|1432052.4.peg.2624"/>
<comment type="caution">
    <text evidence="2">The sequence shown here is derived from an EMBL/GenBank/DDBJ whole genome shotgun (WGS) entry which is preliminary data.</text>
</comment>
<sequence length="297" mass="33822">MPWCPKCKNEYVEGVKTCTDCGCELIDSLDELEKEGLIFGSEEEMEELLAFFSCNGLKSGEIRFDETEDLYELFIASEEKVRASRYLQVFQKEKNLKERKKKAGEEGVQLSEEEMAAETEALLDVEEEKEAETVVSEPLYEAASQKAENFRSGAYTLLVAGIAGMILLVCVYAEVLPIRFYGSARYLTGGVMGALFLLFIVMGILSLKSSRKFEGKAKEESALKEELRRWCDENLTSSKVDSSIPDLPEEEELRYFKRTEQIRSMISKNFLNLESGYLENFVDEIYPDIFGDDKEDE</sequence>
<dbReference type="RefSeq" id="WP_069152397.1">
    <property type="nucleotide sequence ID" value="NZ_MCGH01000002.1"/>
</dbReference>
<name>A0A1E3ACG6_9FIRM</name>
<evidence type="ECO:0000313" key="2">
    <source>
        <dbReference type="EMBL" id="ODM06453.1"/>
    </source>
</evidence>